<accession>A0ACB9F993</accession>
<evidence type="ECO:0000313" key="2">
    <source>
        <dbReference type="Proteomes" id="UP001055811"/>
    </source>
</evidence>
<gene>
    <name evidence="1" type="ORF">L2E82_18362</name>
</gene>
<reference evidence="2" key="1">
    <citation type="journal article" date="2022" name="Mol. Ecol. Resour.">
        <title>The genomes of chicory, endive, great burdock and yacon provide insights into Asteraceae palaeo-polyploidization history and plant inulin production.</title>
        <authorList>
            <person name="Fan W."/>
            <person name="Wang S."/>
            <person name="Wang H."/>
            <person name="Wang A."/>
            <person name="Jiang F."/>
            <person name="Liu H."/>
            <person name="Zhao H."/>
            <person name="Xu D."/>
            <person name="Zhang Y."/>
        </authorList>
    </citation>
    <scope>NUCLEOTIDE SEQUENCE [LARGE SCALE GENOMIC DNA]</scope>
    <source>
        <strain evidence="2">cv. Punajuju</strain>
    </source>
</reference>
<organism evidence="1 2">
    <name type="scientific">Cichorium intybus</name>
    <name type="common">Chicory</name>
    <dbReference type="NCBI Taxonomy" id="13427"/>
    <lineage>
        <taxon>Eukaryota</taxon>
        <taxon>Viridiplantae</taxon>
        <taxon>Streptophyta</taxon>
        <taxon>Embryophyta</taxon>
        <taxon>Tracheophyta</taxon>
        <taxon>Spermatophyta</taxon>
        <taxon>Magnoliopsida</taxon>
        <taxon>eudicotyledons</taxon>
        <taxon>Gunneridae</taxon>
        <taxon>Pentapetalae</taxon>
        <taxon>asterids</taxon>
        <taxon>campanulids</taxon>
        <taxon>Asterales</taxon>
        <taxon>Asteraceae</taxon>
        <taxon>Cichorioideae</taxon>
        <taxon>Cichorieae</taxon>
        <taxon>Cichoriinae</taxon>
        <taxon>Cichorium</taxon>
    </lineage>
</organism>
<evidence type="ECO:0000313" key="1">
    <source>
        <dbReference type="EMBL" id="KAI3767933.1"/>
    </source>
</evidence>
<protein>
    <submittedName>
        <fullName evidence="1">Uncharacterized protein</fullName>
    </submittedName>
</protein>
<dbReference type="EMBL" id="CM042011">
    <property type="protein sequence ID" value="KAI3767933.1"/>
    <property type="molecule type" value="Genomic_DNA"/>
</dbReference>
<dbReference type="Proteomes" id="UP001055811">
    <property type="component" value="Linkage Group LG03"/>
</dbReference>
<comment type="caution">
    <text evidence="1">The sequence shown here is derived from an EMBL/GenBank/DDBJ whole genome shotgun (WGS) entry which is preliminary data.</text>
</comment>
<name>A0ACB9F993_CICIN</name>
<sequence>MASLQTLIVLEQSQVSPPPATVGTRVLPLTFFDFQWLPFPPVHTLFFYELEIPKTQFIETIVPHLKKSLSIALRHFFSYAGNLILFRTPTKKPEIRYVEGDSVVVTSAECNLDFIDLTRNHPRSSNKFYPLIPLLKCTTKVSDFITILLGVKV</sequence>
<proteinExistence type="predicted"/>
<keyword evidence="2" id="KW-1185">Reference proteome</keyword>
<reference evidence="1 2" key="2">
    <citation type="journal article" date="2022" name="Mol. Ecol. Resour.">
        <title>The genomes of chicory, endive, great burdock and yacon provide insights into Asteraceae paleo-polyploidization history and plant inulin production.</title>
        <authorList>
            <person name="Fan W."/>
            <person name="Wang S."/>
            <person name="Wang H."/>
            <person name="Wang A."/>
            <person name="Jiang F."/>
            <person name="Liu H."/>
            <person name="Zhao H."/>
            <person name="Xu D."/>
            <person name="Zhang Y."/>
        </authorList>
    </citation>
    <scope>NUCLEOTIDE SEQUENCE [LARGE SCALE GENOMIC DNA]</scope>
    <source>
        <strain evidence="2">cv. Punajuju</strain>
        <tissue evidence="1">Leaves</tissue>
    </source>
</reference>